<dbReference type="Proteomes" id="UP000867740">
    <property type="component" value="Unassembled WGS sequence"/>
</dbReference>
<proteinExistence type="predicted"/>
<sequence>MKRSIVLASLLFFISHTANANQDLCNTYKFKPLGEPDPEARKCLNFSELFSVRVIIDGVNFVPQVIGLFMTQTSTMKHGDEITSLTLQVLKNTDIYTVRFHTQHNDQNVNWEGRMQPGEDRTMNVDGHLVRILFVRQVRNK</sequence>
<reference evidence="2" key="1">
    <citation type="journal article" date="2018" name="Genome Biol.">
        <title>SKESA: strategic k-mer extension for scrupulous assemblies.</title>
        <authorList>
            <person name="Souvorov A."/>
            <person name="Agarwala R."/>
            <person name="Lipman D.J."/>
        </authorList>
    </citation>
    <scope>NUCLEOTIDE SEQUENCE</scope>
    <source>
        <strain evidence="2">CAVp300</strain>
    </source>
</reference>
<keyword evidence="1" id="KW-0732">Signal</keyword>
<dbReference type="RefSeq" id="WP_047370450.1">
    <property type="nucleotide sequence ID" value="NZ_CABMNU010000005.1"/>
</dbReference>
<feature type="signal peptide" evidence="1">
    <location>
        <begin position="1"/>
        <end position="20"/>
    </location>
</feature>
<feature type="chain" id="PRO_5040376515" description="Pilus assembly protein" evidence="1">
    <location>
        <begin position="21"/>
        <end position="141"/>
    </location>
</feature>
<evidence type="ECO:0000313" key="3">
    <source>
        <dbReference type="Proteomes" id="UP000867740"/>
    </source>
</evidence>
<protein>
    <recommendedName>
        <fullName evidence="4">Pilus assembly protein</fullName>
    </recommendedName>
</protein>
<evidence type="ECO:0008006" key="4">
    <source>
        <dbReference type="Google" id="ProtNLM"/>
    </source>
</evidence>
<gene>
    <name evidence="2" type="ORF">I8531_005552</name>
</gene>
<dbReference type="EMBL" id="DACSUM010000112">
    <property type="protein sequence ID" value="HAT3585132.1"/>
    <property type="molecule type" value="Genomic_DNA"/>
</dbReference>
<evidence type="ECO:0000256" key="1">
    <source>
        <dbReference type="SAM" id="SignalP"/>
    </source>
</evidence>
<accession>A0A9P3TCM7</accession>
<name>A0A9P3TCM7_KLUIN</name>
<evidence type="ECO:0000313" key="2">
    <source>
        <dbReference type="EMBL" id="HAT3585132.1"/>
    </source>
</evidence>
<dbReference type="AlphaFoldDB" id="A0A9P3TCM7"/>
<comment type="caution">
    <text evidence="2">The sequence shown here is derived from an EMBL/GenBank/DDBJ whole genome shotgun (WGS) entry which is preliminary data.</text>
</comment>
<reference evidence="2" key="2">
    <citation type="submission" date="2020-10" db="EMBL/GenBank/DDBJ databases">
        <authorList>
            <consortium name="NCBI Pathogen Detection Project"/>
        </authorList>
    </citation>
    <scope>NUCLEOTIDE SEQUENCE</scope>
    <source>
        <strain evidence="2">CAVp300</strain>
    </source>
</reference>
<organism evidence="2 3">
    <name type="scientific">Kluyvera intermedia</name>
    <name type="common">Enterobacter intermedius</name>
    <dbReference type="NCBI Taxonomy" id="61648"/>
    <lineage>
        <taxon>Bacteria</taxon>
        <taxon>Pseudomonadati</taxon>
        <taxon>Pseudomonadota</taxon>
        <taxon>Gammaproteobacteria</taxon>
        <taxon>Enterobacterales</taxon>
        <taxon>Enterobacteriaceae</taxon>
        <taxon>Kluyvera</taxon>
    </lineage>
</organism>